<proteinExistence type="predicted"/>
<comment type="caution">
    <text evidence="1">The sequence shown here is derived from an EMBL/GenBank/DDBJ whole genome shotgun (WGS) entry which is preliminary data.</text>
</comment>
<feature type="non-terminal residue" evidence="1">
    <location>
        <position position="72"/>
    </location>
</feature>
<keyword evidence="2" id="KW-1185">Reference proteome</keyword>
<organism evidence="1 2">
    <name type="scientific">Dendrolimus kikuchii</name>
    <dbReference type="NCBI Taxonomy" id="765133"/>
    <lineage>
        <taxon>Eukaryota</taxon>
        <taxon>Metazoa</taxon>
        <taxon>Ecdysozoa</taxon>
        <taxon>Arthropoda</taxon>
        <taxon>Hexapoda</taxon>
        <taxon>Insecta</taxon>
        <taxon>Pterygota</taxon>
        <taxon>Neoptera</taxon>
        <taxon>Endopterygota</taxon>
        <taxon>Lepidoptera</taxon>
        <taxon>Glossata</taxon>
        <taxon>Ditrysia</taxon>
        <taxon>Bombycoidea</taxon>
        <taxon>Lasiocampidae</taxon>
        <taxon>Dendrolimus</taxon>
    </lineage>
</organism>
<sequence length="72" mass="8048">PSRRTTKSRSGTRGCGRGAVLRFPRKDTTETRTDALLKEVQAELQQGQAARAETARFLRNSVDDEDDIVEVE</sequence>
<evidence type="ECO:0000313" key="1">
    <source>
        <dbReference type="EMBL" id="KAJ0177521.1"/>
    </source>
</evidence>
<dbReference type="EMBL" id="CM034398">
    <property type="protein sequence ID" value="KAJ0177521.1"/>
    <property type="molecule type" value="Genomic_DNA"/>
</dbReference>
<feature type="non-terminal residue" evidence="1">
    <location>
        <position position="1"/>
    </location>
</feature>
<evidence type="ECO:0000313" key="2">
    <source>
        <dbReference type="Proteomes" id="UP000824533"/>
    </source>
</evidence>
<dbReference type="Proteomes" id="UP000824533">
    <property type="component" value="Linkage Group LG12"/>
</dbReference>
<gene>
    <name evidence="1" type="ORF">K1T71_007530</name>
</gene>
<name>A0ACC1D0Y5_9NEOP</name>
<reference evidence="1 2" key="1">
    <citation type="journal article" date="2021" name="Front. Genet.">
        <title>Chromosome-Level Genome Assembly Reveals Significant Gene Expansion in the Toll and IMD Signaling Pathways of Dendrolimus kikuchii.</title>
        <authorList>
            <person name="Zhou J."/>
            <person name="Wu P."/>
            <person name="Xiong Z."/>
            <person name="Liu N."/>
            <person name="Zhao N."/>
            <person name="Ji M."/>
            <person name="Qiu Y."/>
            <person name="Yang B."/>
        </authorList>
    </citation>
    <scope>NUCLEOTIDE SEQUENCE [LARGE SCALE GENOMIC DNA]</scope>
    <source>
        <strain evidence="1">Ann1</strain>
    </source>
</reference>
<protein>
    <submittedName>
        <fullName evidence="1">Uncharacterized protein</fullName>
    </submittedName>
</protein>
<accession>A0ACC1D0Y5</accession>